<name>A0A1M6K185_REIAG</name>
<dbReference type="EMBL" id="FRAA01000001">
    <property type="protein sequence ID" value="SHJ52654.1"/>
    <property type="molecule type" value="Genomic_DNA"/>
</dbReference>
<dbReference type="EC" id="3.1.11.6" evidence="6"/>
<dbReference type="InterPro" id="IPR037004">
    <property type="entry name" value="Exonuc_VII_ssu_sf"/>
</dbReference>
<evidence type="ECO:0000256" key="2">
    <source>
        <dbReference type="ARBA" id="ARBA00022490"/>
    </source>
</evidence>
<evidence type="ECO:0000256" key="5">
    <source>
        <dbReference type="ARBA" id="ARBA00022839"/>
    </source>
</evidence>
<dbReference type="GO" id="GO:0006308">
    <property type="term" value="P:DNA catabolic process"/>
    <property type="evidence" value="ECO:0007669"/>
    <property type="project" value="UniProtKB-UniRule"/>
</dbReference>
<evidence type="ECO:0000256" key="4">
    <source>
        <dbReference type="ARBA" id="ARBA00022801"/>
    </source>
</evidence>
<dbReference type="GO" id="GO:0008855">
    <property type="term" value="F:exodeoxyribonuclease VII activity"/>
    <property type="evidence" value="ECO:0007669"/>
    <property type="project" value="UniProtKB-UniRule"/>
</dbReference>
<keyword evidence="3" id="KW-0540">Nuclease</keyword>
<dbReference type="RefSeq" id="WP_073118962.1">
    <property type="nucleotide sequence ID" value="NZ_FRAA01000001.1"/>
</dbReference>
<evidence type="ECO:0000256" key="6">
    <source>
        <dbReference type="NCBIfam" id="TIGR01280"/>
    </source>
</evidence>
<reference evidence="9" key="1">
    <citation type="submission" date="2016-11" db="EMBL/GenBank/DDBJ databases">
        <authorList>
            <person name="Varghese N."/>
            <person name="Submissions S."/>
        </authorList>
    </citation>
    <scope>NUCLEOTIDE SEQUENCE [LARGE SCALE GENOMIC DNA]</scope>
    <source>
        <strain evidence="9">DSM 26134</strain>
    </source>
</reference>
<evidence type="ECO:0000313" key="8">
    <source>
        <dbReference type="EMBL" id="SHJ52654.1"/>
    </source>
</evidence>
<dbReference type="GO" id="GO:0009318">
    <property type="term" value="C:exodeoxyribonuclease VII complex"/>
    <property type="evidence" value="ECO:0007669"/>
    <property type="project" value="UniProtKB-UniRule"/>
</dbReference>
<dbReference type="Proteomes" id="UP000184474">
    <property type="component" value="Unassembled WGS sequence"/>
</dbReference>
<keyword evidence="2" id="KW-0963">Cytoplasm</keyword>
<dbReference type="Gene3D" id="1.10.287.1040">
    <property type="entry name" value="Exonuclease VII, small subunit"/>
    <property type="match status" value="1"/>
</dbReference>
<sequence length="65" mass="7340">MAKKKLSSYNEAYEELQTISAKLESGEADIDQLTVLVKRAKELVKFCQDKLRATESELSETEKSS</sequence>
<keyword evidence="4" id="KW-0378">Hydrolase</keyword>
<keyword evidence="5" id="KW-0269">Exonuclease</keyword>
<dbReference type="InterPro" id="IPR003761">
    <property type="entry name" value="Exonuc_VII_S"/>
</dbReference>
<accession>A0A1M6K185</accession>
<comment type="similarity">
    <text evidence="1">Belongs to the XseB family.</text>
</comment>
<organism evidence="8 9">
    <name type="scientific">Reichenbachiella agariperforans</name>
    <dbReference type="NCBI Taxonomy" id="156994"/>
    <lineage>
        <taxon>Bacteria</taxon>
        <taxon>Pseudomonadati</taxon>
        <taxon>Bacteroidota</taxon>
        <taxon>Cytophagia</taxon>
        <taxon>Cytophagales</taxon>
        <taxon>Reichenbachiellaceae</taxon>
        <taxon>Reichenbachiella</taxon>
    </lineage>
</organism>
<evidence type="ECO:0000313" key="9">
    <source>
        <dbReference type="Proteomes" id="UP000184474"/>
    </source>
</evidence>
<feature type="coiled-coil region" evidence="7">
    <location>
        <begin position="23"/>
        <end position="64"/>
    </location>
</feature>
<evidence type="ECO:0000256" key="3">
    <source>
        <dbReference type="ARBA" id="ARBA00022722"/>
    </source>
</evidence>
<dbReference type="Pfam" id="PF02609">
    <property type="entry name" value="Exonuc_VII_S"/>
    <property type="match status" value="1"/>
</dbReference>
<keyword evidence="9" id="KW-1185">Reference proteome</keyword>
<evidence type="ECO:0000256" key="1">
    <source>
        <dbReference type="ARBA" id="ARBA00009998"/>
    </source>
</evidence>
<gene>
    <name evidence="8" type="ORF">SAMN04488028_101405</name>
</gene>
<proteinExistence type="inferred from homology"/>
<protein>
    <recommendedName>
        <fullName evidence="6">Exodeoxyribonuclease VII small subunit</fullName>
        <ecNumber evidence="6">3.1.11.6</ecNumber>
    </recommendedName>
</protein>
<dbReference type="STRING" id="156994.SAMN04488028_101405"/>
<keyword evidence="7" id="KW-0175">Coiled coil</keyword>
<dbReference type="NCBIfam" id="TIGR01280">
    <property type="entry name" value="xseB"/>
    <property type="match status" value="1"/>
</dbReference>
<dbReference type="SUPFAM" id="SSF116842">
    <property type="entry name" value="XseB-like"/>
    <property type="match status" value="1"/>
</dbReference>
<dbReference type="AlphaFoldDB" id="A0A1M6K185"/>
<evidence type="ECO:0000256" key="7">
    <source>
        <dbReference type="SAM" id="Coils"/>
    </source>
</evidence>